<feature type="compositionally biased region" description="Polar residues" evidence="2">
    <location>
        <begin position="336"/>
        <end position="350"/>
    </location>
</feature>
<dbReference type="PANTHER" id="PTHR43157">
    <property type="entry name" value="PHOSPHATIDYLINOSITOL-GLYCAN BIOSYNTHESIS CLASS F PROTEIN-RELATED"/>
    <property type="match status" value="1"/>
</dbReference>
<keyword evidence="4" id="KW-1185">Reference proteome</keyword>
<evidence type="ECO:0000256" key="1">
    <source>
        <dbReference type="ARBA" id="ARBA00023002"/>
    </source>
</evidence>
<dbReference type="AlphaFoldDB" id="A0AAW0VW36"/>
<comment type="caution">
    <text evidence="3">The sequence shown here is derived from an EMBL/GenBank/DDBJ whole genome shotgun (WGS) entry which is preliminary data.</text>
</comment>
<dbReference type="InterPro" id="IPR036291">
    <property type="entry name" value="NAD(P)-bd_dom_sf"/>
</dbReference>
<dbReference type="SUPFAM" id="SSF51735">
    <property type="entry name" value="NAD(P)-binding Rossmann-fold domains"/>
    <property type="match status" value="1"/>
</dbReference>
<sequence>GERRRLAQEALTAYLVCAFCRVVDAGVMLLKRWLQLTNSIACRCQNRVREKVVIVTGSSSGIGHSTALDLARKGATVYLAFRKHKIGEAVAENLRSSTGNRSVYFLHLDLTDFSSIRSFVHEFSKREQRLDALVNNAAVFHHPPALTGDQIEVTYQTNYLGVFLLTQLLLKDVQRSPASRIVFVSSAAHKLVSEQDLLHYDPRELSKPTTFADHVRSYGLSKLAIHLFAQYIVETAPGVLVVLVDPGNVWTPIYRHSWQSWSEILTRLKCFLFMKSAQEGAQSTIHALNAPDIKSGQYISSCLEVEGTQSYDTTAVQRLIAHSAQLTAFPRHSDTTNDPSQTRNKTDNFL</sequence>
<organism evidence="3 4">
    <name type="scientific">Cherax quadricarinatus</name>
    <name type="common">Australian red claw crayfish</name>
    <dbReference type="NCBI Taxonomy" id="27406"/>
    <lineage>
        <taxon>Eukaryota</taxon>
        <taxon>Metazoa</taxon>
        <taxon>Ecdysozoa</taxon>
        <taxon>Arthropoda</taxon>
        <taxon>Crustacea</taxon>
        <taxon>Multicrustacea</taxon>
        <taxon>Malacostraca</taxon>
        <taxon>Eumalacostraca</taxon>
        <taxon>Eucarida</taxon>
        <taxon>Decapoda</taxon>
        <taxon>Pleocyemata</taxon>
        <taxon>Astacidea</taxon>
        <taxon>Parastacoidea</taxon>
        <taxon>Parastacidae</taxon>
        <taxon>Cherax</taxon>
    </lineage>
</organism>
<dbReference type="GO" id="GO:0016491">
    <property type="term" value="F:oxidoreductase activity"/>
    <property type="evidence" value="ECO:0007669"/>
    <property type="project" value="UniProtKB-KW"/>
</dbReference>
<name>A0AAW0VW36_CHEQU</name>
<evidence type="ECO:0000313" key="4">
    <source>
        <dbReference type="Proteomes" id="UP001445076"/>
    </source>
</evidence>
<dbReference type="EMBL" id="JARKIK010000247">
    <property type="protein sequence ID" value="KAK8720696.1"/>
    <property type="molecule type" value="Genomic_DNA"/>
</dbReference>
<dbReference type="Gene3D" id="3.40.50.720">
    <property type="entry name" value="NAD(P)-binding Rossmann-like Domain"/>
    <property type="match status" value="1"/>
</dbReference>
<feature type="non-terminal residue" evidence="3">
    <location>
        <position position="1"/>
    </location>
</feature>
<protein>
    <submittedName>
        <fullName evidence="3">Uncharacterized protein</fullName>
    </submittedName>
</protein>
<dbReference type="PRINTS" id="PR00081">
    <property type="entry name" value="GDHRDH"/>
</dbReference>
<dbReference type="Proteomes" id="UP001445076">
    <property type="component" value="Unassembled WGS sequence"/>
</dbReference>
<dbReference type="InterPro" id="IPR002347">
    <property type="entry name" value="SDR_fam"/>
</dbReference>
<accession>A0AAW0VW36</accession>
<keyword evidence="1" id="KW-0560">Oxidoreductase</keyword>
<evidence type="ECO:0000313" key="3">
    <source>
        <dbReference type="EMBL" id="KAK8720696.1"/>
    </source>
</evidence>
<gene>
    <name evidence="3" type="ORF">OTU49_013146</name>
</gene>
<dbReference type="PANTHER" id="PTHR43157:SF31">
    <property type="entry name" value="PHOSPHATIDYLINOSITOL-GLYCAN BIOSYNTHESIS CLASS F PROTEIN"/>
    <property type="match status" value="1"/>
</dbReference>
<reference evidence="3 4" key="1">
    <citation type="journal article" date="2024" name="BMC Genomics">
        <title>Genome assembly of redclaw crayfish (Cherax quadricarinatus) provides insights into its immune adaptation and hypoxia tolerance.</title>
        <authorList>
            <person name="Liu Z."/>
            <person name="Zheng J."/>
            <person name="Li H."/>
            <person name="Fang K."/>
            <person name="Wang S."/>
            <person name="He J."/>
            <person name="Zhou D."/>
            <person name="Weng S."/>
            <person name="Chi M."/>
            <person name="Gu Z."/>
            <person name="He J."/>
            <person name="Li F."/>
            <person name="Wang M."/>
        </authorList>
    </citation>
    <scope>NUCLEOTIDE SEQUENCE [LARGE SCALE GENOMIC DNA]</scope>
    <source>
        <strain evidence="3">ZL_2023a</strain>
    </source>
</reference>
<feature type="region of interest" description="Disordered" evidence="2">
    <location>
        <begin position="330"/>
        <end position="350"/>
    </location>
</feature>
<evidence type="ECO:0000256" key="2">
    <source>
        <dbReference type="SAM" id="MobiDB-lite"/>
    </source>
</evidence>
<proteinExistence type="predicted"/>
<dbReference type="Pfam" id="PF00106">
    <property type="entry name" value="adh_short"/>
    <property type="match status" value="1"/>
</dbReference>